<evidence type="ECO:0000313" key="8">
    <source>
        <dbReference type="Proteomes" id="UP000236630"/>
    </source>
</evidence>
<evidence type="ECO:0000256" key="5">
    <source>
        <dbReference type="ARBA" id="ARBA00022729"/>
    </source>
</evidence>
<dbReference type="GO" id="GO:0060320">
    <property type="term" value="P:rejection of self pollen"/>
    <property type="evidence" value="ECO:0007669"/>
    <property type="project" value="UniProtKB-KW"/>
</dbReference>
<feature type="signal peptide" evidence="6">
    <location>
        <begin position="1"/>
        <end position="23"/>
    </location>
</feature>
<evidence type="ECO:0000256" key="2">
    <source>
        <dbReference type="ARBA" id="ARBA00005581"/>
    </source>
</evidence>
<dbReference type="AlphaFoldDB" id="A0A2H5PPF8"/>
<proteinExistence type="inferred from homology"/>
<organism evidence="7 8">
    <name type="scientific">Citrus unshiu</name>
    <name type="common">Satsuma mandarin</name>
    <name type="synonym">Citrus nobilis var. unshiu</name>
    <dbReference type="NCBI Taxonomy" id="55188"/>
    <lineage>
        <taxon>Eukaryota</taxon>
        <taxon>Viridiplantae</taxon>
        <taxon>Streptophyta</taxon>
        <taxon>Embryophyta</taxon>
        <taxon>Tracheophyta</taxon>
        <taxon>Spermatophyta</taxon>
        <taxon>Magnoliopsida</taxon>
        <taxon>eudicotyledons</taxon>
        <taxon>Gunneridae</taxon>
        <taxon>Pentapetalae</taxon>
        <taxon>rosids</taxon>
        <taxon>malvids</taxon>
        <taxon>Sapindales</taxon>
        <taxon>Rutaceae</taxon>
        <taxon>Aurantioideae</taxon>
        <taxon>Citrus</taxon>
    </lineage>
</organism>
<keyword evidence="5 6" id="KW-0732">Signal</keyword>
<evidence type="ECO:0000256" key="3">
    <source>
        <dbReference type="ARBA" id="ARBA00022471"/>
    </source>
</evidence>
<evidence type="ECO:0000256" key="1">
    <source>
        <dbReference type="ARBA" id="ARBA00004613"/>
    </source>
</evidence>
<dbReference type="GO" id="GO:0005576">
    <property type="term" value="C:extracellular region"/>
    <property type="evidence" value="ECO:0007669"/>
    <property type="project" value="UniProtKB-SubCell"/>
</dbReference>
<dbReference type="SMR" id="A0A2H5PPF8"/>
<keyword evidence="8" id="KW-1185">Reference proteome</keyword>
<evidence type="ECO:0000256" key="4">
    <source>
        <dbReference type="ARBA" id="ARBA00022525"/>
    </source>
</evidence>
<gene>
    <name evidence="7" type="ORF">CUMW_155170</name>
</gene>
<feature type="chain" id="PRO_5025097430" description="S-protein homolog" evidence="6">
    <location>
        <begin position="24"/>
        <end position="134"/>
    </location>
</feature>
<comment type="subcellular location">
    <subcellularLocation>
        <location evidence="1 6">Secreted</location>
    </subcellularLocation>
</comment>
<comment type="similarity">
    <text evidence="2 6">Belongs to the plant self-incompatibility (S1) protein family.</text>
</comment>
<keyword evidence="4 6" id="KW-0964">Secreted</keyword>
<dbReference type="PANTHER" id="PTHR31232:SF155">
    <property type="entry name" value="PLANT SELF-INCOMPATIBILITY PROTEIN S1 FAMILY"/>
    <property type="match status" value="1"/>
</dbReference>
<accession>A0A2H5PPF8</accession>
<dbReference type="Pfam" id="PF05938">
    <property type="entry name" value="Self-incomp_S1"/>
    <property type="match status" value="1"/>
</dbReference>
<sequence length="134" mass="15293">MSQFNNVLLLFVVLGALVDTPWAYLLPSDDFSVAVENDISGEDITVHCKSGDDDLGPHVLKTWENFHWNFHGNFGGTTLYFCHVTTQDKSTRFDAFKYSKDRQRCSPKCTWKVQKSGILGFNKNDKNDVTINWP</sequence>
<dbReference type="PANTHER" id="PTHR31232">
    <property type="match status" value="1"/>
</dbReference>
<evidence type="ECO:0000313" key="7">
    <source>
        <dbReference type="EMBL" id="GAY54240.1"/>
    </source>
</evidence>
<reference evidence="7 8" key="1">
    <citation type="journal article" date="2017" name="Front. Genet.">
        <title>Draft sequencing of the heterozygous diploid genome of Satsuma (Citrus unshiu Marc.) using a hybrid assembly approach.</title>
        <authorList>
            <person name="Shimizu T."/>
            <person name="Tanizawa Y."/>
            <person name="Mochizuki T."/>
            <person name="Nagasaki H."/>
            <person name="Yoshioka T."/>
            <person name="Toyoda A."/>
            <person name="Fujiyama A."/>
            <person name="Kaminuma E."/>
            <person name="Nakamura Y."/>
        </authorList>
    </citation>
    <scope>NUCLEOTIDE SEQUENCE [LARGE SCALE GENOMIC DNA]</scope>
    <source>
        <strain evidence="8">cv. Miyagawa wase</strain>
    </source>
</reference>
<protein>
    <recommendedName>
        <fullName evidence="6">S-protein homolog</fullName>
    </recommendedName>
</protein>
<comment type="caution">
    <text evidence="7">The sequence shown here is derived from an EMBL/GenBank/DDBJ whole genome shotgun (WGS) entry which is preliminary data.</text>
</comment>
<dbReference type="EMBL" id="BDQV01000102">
    <property type="protein sequence ID" value="GAY54240.1"/>
    <property type="molecule type" value="Genomic_DNA"/>
</dbReference>
<dbReference type="InterPro" id="IPR010264">
    <property type="entry name" value="Self-incomp_S1"/>
</dbReference>
<keyword evidence="3 6" id="KW-0713">Self-incompatibility</keyword>
<evidence type="ECO:0000256" key="6">
    <source>
        <dbReference type="RuleBase" id="RU367044"/>
    </source>
</evidence>
<name>A0A2H5PPF8_CITUN</name>
<dbReference type="Proteomes" id="UP000236630">
    <property type="component" value="Unassembled WGS sequence"/>
</dbReference>